<dbReference type="PROSITE" id="PS51918">
    <property type="entry name" value="RADICAL_SAM"/>
    <property type="match status" value="1"/>
</dbReference>
<dbReference type="Proteomes" id="UP000886785">
    <property type="component" value="Unassembled WGS sequence"/>
</dbReference>
<evidence type="ECO:0000256" key="4">
    <source>
        <dbReference type="ARBA" id="ARBA00022691"/>
    </source>
</evidence>
<dbReference type="AlphaFoldDB" id="A0A9D1J1J2"/>
<comment type="subcellular location">
    <subcellularLocation>
        <location evidence="9">Cytoplasm</location>
    </subcellularLocation>
</comment>
<dbReference type="GO" id="GO:0051539">
    <property type="term" value="F:4 iron, 4 sulfur cluster binding"/>
    <property type="evidence" value="ECO:0007669"/>
    <property type="project" value="UniProtKB-UniRule"/>
</dbReference>
<protein>
    <recommendedName>
        <fullName evidence="2 9">Heme chaperone HemW</fullName>
    </recommendedName>
</protein>
<name>A0A9D1J1J2_9FIRM</name>
<dbReference type="GO" id="GO:0005737">
    <property type="term" value="C:cytoplasm"/>
    <property type="evidence" value="ECO:0007669"/>
    <property type="project" value="UniProtKB-SubCell"/>
</dbReference>
<dbReference type="CDD" id="cd01335">
    <property type="entry name" value="Radical_SAM"/>
    <property type="match status" value="1"/>
</dbReference>
<dbReference type="PANTHER" id="PTHR13932">
    <property type="entry name" value="COPROPORPHYRINIGEN III OXIDASE"/>
    <property type="match status" value="1"/>
</dbReference>
<evidence type="ECO:0000256" key="3">
    <source>
        <dbReference type="ARBA" id="ARBA00022617"/>
    </source>
</evidence>
<dbReference type="PANTHER" id="PTHR13932:SF5">
    <property type="entry name" value="RADICAL S-ADENOSYL METHIONINE DOMAIN-CONTAINING PROTEIN 1, MITOCHONDRIAL"/>
    <property type="match status" value="1"/>
</dbReference>
<evidence type="ECO:0000256" key="5">
    <source>
        <dbReference type="ARBA" id="ARBA00022723"/>
    </source>
</evidence>
<keyword evidence="5 9" id="KW-0479">Metal-binding</keyword>
<reference evidence="11" key="2">
    <citation type="journal article" date="2021" name="PeerJ">
        <title>Extensive microbial diversity within the chicken gut microbiome revealed by metagenomics and culture.</title>
        <authorList>
            <person name="Gilroy R."/>
            <person name="Ravi A."/>
            <person name="Getino M."/>
            <person name="Pursley I."/>
            <person name="Horton D.L."/>
            <person name="Alikhan N.F."/>
            <person name="Baker D."/>
            <person name="Gharbi K."/>
            <person name="Hall N."/>
            <person name="Watson M."/>
            <person name="Adriaenssens E.M."/>
            <person name="Foster-Nyarko E."/>
            <person name="Jarju S."/>
            <person name="Secka A."/>
            <person name="Antonio M."/>
            <person name="Oren A."/>
            <person name="Chaudhuri R.R."/>
            <person name="La Ragione R."/>
            <person name="Hildebrand F."/>
            <person name="Pallen M.J."/>
        </authorList>
    </citation>
    <scope>NUCLEOTIDE SEQUENCE</scope>
    <source>
        <strain evidence="11">ChiSjej1B19-7085</strain>
    </source>
</reference>
<dbReference type="SUPFAM" id="SSF102114">
    <property type="entry name" value="Radical SAM enzymes"/>
    <property type="match status" value="1"/>
</dbReference>
<dbReference type="GO" id="GO:0006779">
    <property type="term" value="P:porphyrin-containing compound biosynthetic process"/>
    <property type="evidence" value="ECO:0007669"/>
    <property type="project" value="InterPro"/>
</dbReference>
<dbReference type="NCBIfam" id="TIGR00539">
    <property type="entry name" value="hemN_rel"/>
    <property type="match status" value="1"/>
</dbReference>
<keyword evidence="3 9" id="KW-0349">Heme</keyword>
<dbReference type="EMBL" id="DVHF01000074">
    <property type="protein sequence ID" value="HIR57265.1"/>
    <property type="molecule type" value="Genomic_DNA"/>
</dbReference>
<keyword evidence="7 9" id="KW-0411">Iron-sulfur</keyword>
<dbReference type="GO" id="GO:0046872">
    <property type="term" value="F:metal ion binding"/>
    <property type="evidence" value="ECO:0007669"/>
    <property type="project" value="UniProtKB-UniRule"/>
</dbReference>
<dbReference type="InterPro" id="IPR010723">
    <property type="entry name" value="HemN_C"/>
</dbReference>
<comment type="function">
    <text evidence="9">Probably acts as a heme chaperone, transferring heme to an unknown acceptor. Binds one molecule of heme per monomer, possibly covalently. Binds 1 [4Fe-4S] cluster. The cluster is coordinated with 3 cysteines and an exchangeable S-adenosyl-L-methionine.</text>
</comment>
<evidence type="ECO:0000256" key="6">
    <source>
        <dbReference type="ARBA" id="ARBA00023004"/>
    </source>
</evidence>
<dbReference type="InterPro" id="IPR007197">
    <property type="entry name" value="rSAM"/>
</dbReference>
<dbReference type="InterPro" id="IPR058240">
    <property type="entry name" value="rSAM_sf"/>
</dbReference>
<reference evidence="11" key="1">
    <citation type="submission" date="2020-10" db="EMBL/GenBank/DDBJ databases">
        <authorList>
            <person name="Gilroy R."/>
        </authorList>
    </citation>
    <scope>NUCLEOTIDE SEQUENCE</scope>
    <source>
        <strain evidence="11">ChiSjej1B19-7085</strain>
    </source>
</reference>
<comment type="similarity">
    <text evidence="1">Belongs to the anaerobic coproporphyrinogen-III oxidase family. HemW subfamily.</text>
</comment>
<dbReference type="InterPro" id="IPR004559">
    <property type="entry name" value="HemW-like"/>
</dbReference>
<evidence type="ECO:0000313" key="11">
    <source>
        <dbReference type="EMBL" id="HIR57265.1"/>
    </source>
</evidence>
<dbReference type="SFLD" id="SFLDF00288">
    <property type="entry name" value="HemN-like__clustered_with_nucl"/>
    <property type="match status" value="1"/>
</dbReference>
<evidence type="ECO:0000256" key="1">
    <source>
        <dbReference type="ARBA" id="ARBA00006100"/>
    </source>
</evidence>
<dbReference type="SFLD" id="SFLDS00029">
    <property type="entry name" value="Radical_SAM"/>
    <property type="match status" value="2"/>
</dbReference>
<keyword evidence="9" id="KW-0963">Cytoplasm</keyword>
<dbReference type="Pfam" id="PF04055">
    <property type="entry name" value="Radical_SAM"/>
    <property type="match status" value="1"/>
</dbReference>
<dbReference type="InterPro" id="IPR034505">
    <property type="entry name" value="Coproporphyrinogen-III_oxidase"/>
</dbReference>
<dbReference type="SFLD" id="SFLDG01065">
    <property type="entry name" value="anaerobic_coproporphyrinogen-I"/>
    <property type="match status" value="2"/>
</dbReference>
<sequence length="370" mass="41039">MNTAASPLGLYIHVPFCDAKCPYCDFYSMRADSGRMDDYTRTVIASLHEWSGTLRRPADTLYFGGGTPSLLGASRLAQIIRAARDSFGLSGAEITVEANPSREMDDLFSALAAEGVNRLSIGLQSASDEELRLLGRRHTARQAADAVRSAQRAGISNISLDLMIATQNQTAESLRNSIHFCADLGVTHLSSYLLKIEDGTVYGKHREDLRLPDDDTAADLYLLACEEMERAGYFQYEISNFAKPGFESRHNLKYWDAQEYLGIGPAAHSFVDGRRFFYPRSLRGFLSGDPPETEGPGGDPEEYAMLRLRLTEGLTEAGYRARFGQSIPDTYRRRAERYRTPGLTICDTNGIRMTRKGFLVSNLLLGDILG</sequence>
<dbReference type="SFLD" id="SFLDG01082">
    <property type="entry name" value="B12-binding_domain_containing"/>
    <property type="match status" value="1"/>
</dbReference>
<keyword evidence="6 9" id="KW-0408">Iron</keyword>
<evidence type="ECO:0000256" key="2">
    <source>
        <dbReference type="ARBA" id="ARBA00017228"/>
    </source>
</evidence>
<dbReference type="SFLD" id="SFLDF00562">
    <property type="entry name" value="HemN-like__clustered_with_heat"/>
    <property type="match status" value="1"/>
</dbReference>
<evidence type="ECO:0000259" key="10">
    <source>
        <dbReference type="PROSITE" id="PS51918"/>
    </source>
</evidence>
<organism evidence="11 12">
    <name type="scientific">Candidatus Gallacutalibacter pullicola</name>
    <dbReference type="NCBI Taxonomy" id="2840830"/>
    <lineage>
        <taxon>Bacteria</taxon>
        <taxon>Bacillati</taxon>
        <taxon>Bacillota</taxon>
        <taxon>Clostridia</taxon>
        <taxon>Eubacteriales</taxon>
        <taxon>Candidatus Gallacutalibacter</taxon>
    </lineage>
</organism>
<evidence type="ECO:0000256" key="9">
    <source>
        <dbReference type="RuleBase" id="RU364116"/>
    </source>
</evidence>
<dbReference type="SMART" id="SM00729">
    <property type="entry name" value="Elp3"/>
    <property type="match status" value="1"/>
</dbReference>
<accession>A0A9D1J1J2</accession>
<proteinExistence type="inferred from homology"/>
<keyword evidence="8 9" id="KW-0143">Chaperone</keyword>
<feature type="domain" description="Radical SAM core" evidence="10">
    <location>
        <begin position="2"/>
        <end position="233"/>
    </location>
</feature>
<gene>
    <name evidence="11" type="primary">hemW</name>
    <name evidence="11" type="ORF">IAA54_06320</name>
</gene>
<keyword evidence="4 9" id="KW-0949">S-adenosyl-L-methionine</keyword>
<dbReference type="GO" id="GO:0004109">
    <property type="term" value="F:coproporphyrinogen oxidase activity"/>
    <property type="evidence" value="ECO:0007669"/>
    <property type="project" value="InterPro"/>
</dbReference>
<dbReference type="InterPro" id="IPR013785">
    <property type="entry name" value="Aldolase_TIM"/>
</dbReference>
<evidence type="ECO:0000313" key="12">
    <source>
        <dbReference type="Proteomes" id="UP000886785"/>
    </source>
</evidence>
<dbReference type="Pfam" id="PF06969">
    <property type="entry name" value="HemN_C"/>
    <property type="match status" value="1"/>
</dbReference>
<comment type="caution">
    <text evidence="11">The sequence shown here is derived from an EMBL/GenBank/DDBJ whole genome shotgun (WGS) entry which is preliminary data.</text>
</comment>
<evidence type="ECO:0000256" key="8">
    <source>
        <dbReference type="ARBA" id="ARBA00023186"/>
    </source>
</evidence>
<evidence type="ECO:0000256" key="7">
    <source>
        <dbReference type="ARBA" id="ARBA00023014"/>
    </source>
</evidence>
<keyword evidence="9" id="KW-0004">4Fe-4S</keyword>
<dbReference type="InterPro" id="IPR006638">
    <property type="entry name" value="Elp3/MiaA/NifB-like_rSAM"/>
</dbReference>
<dbReference type="Gene3D" id="3.20.20.70">
    <property type="entry name" value="Aldolase class I"/>
    <property type="match status" value="1"/>
</dbReference>